<evidence type="ECO:0000313" key="1">
    <source>
        <dbReference type="EMBL" id="GFT87626.1"/>
    </source>
</evidence>
<feature type="non-terminal residue" evidence="1">
    <location>
        <position position="1"/>
    </location>
</feature>
<accession>A0A8X6U812</accession>
<dbReference type="OrthoDB" id="10440039at2759"/>
<evidence type="ECO:0000313" key="2">
    <source>
        <dbReference type="Proteomes" id="UP000887013"/>
    </source>
</evidence>
<sequence length="114" mass="13492">MSNSSFRYCWSVRHPLSWIECCGIYPQILWWLKYCDKGTLKSRSMFLTLKFAWISIYSYRVVLSMTIVGVFEQDYPVAKEVVNKMFETFVKEEIPDIEFKYTSIDIKDGLSESV</sequence>
<protein>
    <submittedName>
        <fullName evidence="1">Uncharacterized protein</fullName>
    </submittedName>
</protein>
<dbReference type="AlphaFoldDB" id="A0A8X6U812"/>
<reference evidence="1" key="1">
    <citation type="submission" date="2020-08" db="EMBL/GenBank/DDBJ databases">
        <title>Multicomponent nature underlies the extraordinary mechanical properties of spider dragline silk.</title>
        <authorList>
            <person name="Kono N."/>
            <person name="Nakamura H."/>
            <person name="Mori M."/>
            <person name="Yoshida Y."/>
            <person name="Ohtoshi R."/>
            <person name="Malay A.D."/>
            <person name="Moran D.A.P."/>
            <person name="Tomita M."/>
            <person name="Numata K."/>
            <person name="Arakawa K."/>
        </authorList>
    </citation>
    <scope>NUCLEOTIDE SEQUENCE</scope>
</reference>
<comment type="caution">
    <text evidence="1">The sequence shown here is derived from an EMBL/GenBank/DDBJ whole genome shotgun (WGS) entry which is preliminary data.</text>
</comment>
<proteinExistence type="predicted"/>
<organism evidence="1 2">
    <name type="scientific">Nephila pilipes</name>
    <name type="common">Giant wood spider</name>
    <name type="synonym">Nephila maculata</name>
    <dbReference type="NCBI Taxonomy" id="299642"/>
    <lineage>
        <taxon>Eukaryota</taxon>
        <taxon>Metazoa</taxon>
        <taxon>Ecdysozoa</taxon>
        <taxon>Arthropoda</taxon>
        <taxon>Chelicerata</taxon>
        <taxon>Arachnida</taxon>
        <taxon>Araneae</taxon>
        <taxon>Araneomorphae</taxon>
        <taxon>Entelegynae</taxon>
        <taxon>Araneoidea</taxon>
        <taxon>Nephilidae</taxon>
        <taxon>Nephila</taxon>
    </lineage>
</organism>
<dbReference type="Proteomes" id="UP000887013">
    <property type="component" value="Unassembled WGS sequence"/>
</dbReference>
<name>A0A8X6U812_NEPPI</name>
<gene>
    <name evidence="1" type="primary">AVEN_230747_1</name>
    <name evidence="1" type="ORF">NPIL_153211</name>
</gene>
<dbReference type="EMBL" id="BMAW01073393">
    <property type="protein sequence ID" value="GFT87626.1"/>
    <property type="molecule type" value="Genomic_DNA"/>
</dbReference>
<keyword evidence="2" id="KW-1185">Reference proteome</keyword>